<dbReference type="Proteomes" id="UP001597506">
    <property type="component" value="Unassembled WGS sequence"/>
</dbReference>
<protein>
    <submittedName>
        <fullName evidence="1">Uncharacterized protein</fullName>
    </submittedName>
</protein>
<gene>
    <name evidence="1" type="ORF">ACFSUL_20580</name>
</gene>
<dbReference type="RefSeq" id="WP_071410645.1">
    <property type="nucleotide sequence ID" value="NZ_JBHUMF010000035.1"/>
</dbReference>
<evidence type="ECO:0000313" key="1">
    <source>
        <dbReference type="EMBL" id="MFD2683133.1"/>
    </source>
</evidence>
<keyword evidence="2" id="KW-1185">Reference proteome</keyword>
<name>A0ABW5RX55_9BACI</name>
<evidence type="ECO:0000313" key="2">
    <source>
        <dbReference type="Proteomes" id="UP001597506"/>
    </source>
</evidence>
<comment type="caution">
    <text evidence="1">The sequence shown here is derived from an EMBL/GenBank/DDBJ whole genome shotgun (WGS) entry which is preliminary data.</text>
</comment>
<accession>A0ABW5RX55</accession>
<proteinExistence type="predicted"/>
<sequence>MSEKKNHPRPDLNVNFVKSKHLSRFRTNREKNRKLTNDLQQYILQSYENITHQLFKSIHNVAKDDLQLQNITYLFKGPFFMKMMESYGLQLFTKGFSYGVQQAANMLDSAYKEEIALLVEDLLDNIASESQEYFSQIETKCFTVTGYKAFELGVEAGRVLYKESVFSF</sequence>
<dbReference type="EMBL" id="JBHUMF010000035">
    <property type="protein sequence ID" value="MFD2683133.1"/>
    <property type="molecule type" value="Genomic_DNA"/>
</dbReference>
<reference evidence="2" key="1">
    <citation type="journal article" date="2019" name="Int. J. Syst. Evol. Microbiol.">
        <title>The Global Catalogue of Microorganisms (GCM) 10K type strain sequencing project: providing services to taxonomists for standard genome sequencing and annotation.</title>
        <authorList>
            <consortium name="The Broad Institute Genomics Platform"/>
            <consortium name="The Broad Institute Genome Sequencing Center for Infectious Disease"/>
            <person name="Wu L."/>
            <person name="Ma J."/>
        </authorList>
    </citation>
    <scope>NUCLEOTIDE SEQUENCE [LARGE SCALE GENOMIC DNA]</scope>
    <source>
        <strain evidence="2">KCTC 3913</strain>
    </source>
</reference>
<organism evidence="1 2">
    <name type="scientific">Bacillus seohaeanensis</name>
    <dbReference type="NCBI Taxonomy" id="284580"/>
    <lineage>
        <taxon>Bacteria</taxon>
        <taxon>Bacillati</taxon>
        <taxon>Bacillota</taxon>
        <taxon>Bacilli</taxon>
        <taxon>Bacillales</taxon>
        <taxon>Bacillaceae</taxon>
        <taxon>Bacillus</taxon>
    </lineage>
</organism>